<comment type="subcellular location">
    <subcellularLocation>
        <location evidence="1">Cytoplasm</location>
    </subcellularLocation>
</comment>
<gene>
    <name evidence="6" type="ORF">EHS25_006496</name>
</gene>
<comment type="caution">
    <text evidence="6">The sequence shown here is derived from an EMBL/GenBank/DDBJ whole genome shotgun (WGS) entry which is preliminary data.</text>
</comment>
<reference evidence="6 7" key="1">
    <citation type="submission" date="2018-11" db="EMBL/GenBank/DDBJ databases">
        <title>Genome sequence of Saitozyma podzolica DSM 27192.</title>
        <authorList>
            <person name="Aliyu H."/>
            <person name="Gorte O."/>
            <person name="Ochsenreither K."/>
        </authorList>
    </citation>
    <scope>NUCLEOTIDE SEQUENCE [LARGE SCALE GENOMIC DNA]</scope>
    <source>
        <strain evidence="6 7">DSM 27192</strain>
    </source>
</reference>
<dbReference type="EMBL" id="RSCD01000003">
    <property type="protein sequence ID" value="RSH93847.1"/>
    <property type="molecule type" value="Genomic_DNA"/>
</dbReference>
<dbReference type="Gene3D" id="1.25.40.10">
    <property type="entry name" value="Tetratricopeptide repeat domain"/>
    <property type="match status" value="1"/>
</dbReference>
<accession>A0A427YS00</accession>
<keyword evidence="4" id="KW-0802">TPR repeat</keyword>
<dbReference type="Proteomes" id="UP000279259">
    <property type="component" value="Unassembled WGS sequence"/>
</dbReference>
<feature type="region of interest" description="Disordered" evidence="5">
    <location>
        <begin position="289"/>
        <end position="334"/>
    </location>
</feature>
<dbReference type="GO" id="GO:0005739">
    <property type="term" value="C:mitochondrion"/>
    <property type="evidence" value="ECO:0007669"/>
    <property type="project" value="TreeGrafter"/>
</dbReference>
<dbReference type="AlphaFoldDB" id="A0A427YS00"/>
<keyword evidence="2" id="KW-0963">Cytoplasm</keyword>
<evidence type="ECO:0000313" key="7">
    <source>
        <dbReference type="Proteomes" id="UP000279259"/>
    </source>
</evidence>
<evidence type="ECO:0000256" key="2">
    <source>
        <dbReference type="ARBA" id="ARBA00022490"/>
    </source>
</evidence>
<dbReference type="PANTHER" id="PTHR45984:SF1">
    <property type="entry name" value="SPAG1 AXONEMAL DYNEIN ASSEMBLY FACTOR"/>
    <property type="match status" value="1"/>
</dbReference>
<dbReference type="STRING" id="1890683.A0A427YS00"/>
<protein>
    <submittedName>
        <fullName evidence="6">Uncharacterized protein</fullName>
    </submittedName>
</protein>
<evidence type="ECO:0000256" key="5">
    <source>
        <dbReference type="SAM" id="MobiDB-lite"/>
    </source>
</evidence>
<evidence type="ECO:0000256" key="1">
    <source>
        <dbReference type="ARBA" id="ARBA00004496"/>
    </source>
</evidence>
<dbReference type="GO" id="GO:0005829">
    <property type="term" value="C:cytosol"/>
    <property type="evidence" value="ECO:0007669"/>
    <property type="project" value="TreeGrafter"/>
</dbReference>
<dbReference type="SMART" id="SM00028">
    <property type="entry name" value="TPR"/>
    <property type="match status" value="3"/>
</dbReference>
<feature type="region of interest" description="Disordered" evidence="5">
    <location>
        <begin position="210"/>
        <end position="238"/>
    </location>
</feature>
<feature type="compositionally biased region" description="Low complexity" evidence="5">
    <location>
        <begin position="210"/>
        <end position="226"/>
    </location>
</feature>
<organism evidence="6 7">
    <name type="scientific">Saitozyma podzolica</name>
    <dbReference type="NCBI Taxonomy" id="1890683"/>
    <lineage>
        <taxon>Eukaryota</taxon>
        <taxon>Fungi</taxon>
        <taxon>Dikarya</taxon>
        <taxon>Basidiomycota</taxon>
        <taxon>Agaricomycotina</taxon>
        <taxon>Tremellomycetes</taxon>
        <taxon>Tremellales</taxon>
        <taxon>Trimorphomycetaceae</taxon>
        <taxon>Saitozyma</taxon>
    </lineage>
</organism>
<feature type="compositionally biased region" description="Basic and acidic residues" evidence="5">
    <location>
        <begin position="72"/>
        <end position="88"/>
    </location>
</feature>
<dbReference type="GO" id="GO:0031072">
    <property type="term" value="F:heat shock protein binding"/>
    <property type="evidence" value="ECO:0007669"/>
    <property type="project" value="TreeGrafter"/>
</dbReference>
<name>A0A427YS00_9TREE</name>
<evidence type="ECO:0000256" key="3">
    <source>
        <dbReference type="ARBA" id="ARBA00022737"/>
    </source>
</evidence>
<dbReference type="InterPro" id="IPR051982">
    <property type="entry name" value="CiliaryAsmbly_MitoImport"/>
</dbReference>
<proteinExistence type="predicted"/>
<evidence type="ECO:0000256" key="4">
    <source>
        <dbReference type="ARBA" id="ARBA00022803"/>
    </source>
</evidence>
<feature type="region of interest" description="Disordered" evidence="5">
    <location>
        <begin position="50"/>
        <end position="106"/>
    </location>
</feature>
<evidence type="ECO:0000313" key="6">
    <source>
        <dbReference type="EMBL" id="RSH93847.1"/>
    </source>
</evidence>
<feature type="compositionally biased region" description="Basic and acidic residues" evidence="5">
    <location>
        <begin position="300"/>
        <end position="333"/>
    </location>
</feature>
<keyword evidence="3" id="KW-0677">Repeat</keyword>
<dbReference type="GO" id="GO:0006626">
    <property type="term" value="P:protein targeting to mitochondrion"/>
    <property type="evidence" value="ECO:0007669"/>
    <property type="project" value="TreeGrafter"/>
</dbReference>
<dbReference type="PANTHER" id="PTHR45984">
    <property type="entry name" value="RNA (RNA) POLYMERASE II ASSOCIATED PROTEIN HOMOLOG"/>
    <property type="match status" value="1"/>
</dbReference>
<dbReference type="SUPFAM" id="SSF48452">
    <property type="entry name" value="TPR-like"/>
    <property type="match status" value="1"/>
</dbReference>
<dbReference type="InterPro" id="IPR011990">
    <property type="entry name" value="TPR-like_helical_dom_sf"/>
</dbReference>
<dbReference type="InterPro" id="IPR019734">
    <property type="entry name" value="TPR_rpt"/>
</dbReference>
<feature type="region of interest" description="Disordered" evidence="5">
    <location>
        <begin position="389"/>
        <end position="419"/>
    </location>
</feature>
<dbReference type="OrthoDB" id="629492at2759"/>
<keyword evidence="7" id="KW-1185">Reference proteome</keyword>
<sequence length="711" mass="77235">MAPSPSPPLPISSNATLHALTERLASHSRSLSPLISSDFASSLSPHSLAAAASAYRQPAPPPQLPTLQLVGRHQDPPGAEKEKGKAENAVEGGGGRCPVPNRSWPARGQHAETRCGRCGEEEMEGFVWDMGVVLRREFDCWVEQCWAEAFHHLFTHTLPTLLIHLILTGATPAFLRKSIVHGGAALDNLFQQQMLDILFAELDLRLSGSRPPEASSSRSVSTSPISPLLPTGIAPSQAGSTLPRDGVCFHSVAYDHGVPLEEDDHAPCLCQLTACLGCFRVHAENRKGPVSPLPLDLEAAGEKRRSSPAQRREGCDSGRKRIRQESKTSDERAYTTPAIFPHPQMTDVLAVEEHLRWRLKEMGASDPAVESRYGPSTNDPAALEGVDLPEEASEDGSADTGGTTNTAGGGKGPKGGKMVKVTRGKGKVRRVINGSTGKKGAQDGKDKGKVCYLPKEWTEEDAGVRNTAVILTFRHFVKVSRSGVASCAISWAPPRFALQLVFSGPADVGVAANPFAQLLHQIAVAVSPFSYPGYSRDVDELERVHSIALYRRLAEPSVVRRKNSKETRAWVECMDKWAEELGAREKTQGNKLVNDGRQAEAVEYYTRAISLDGKKTVYYSNRAVALNTLGQHERAELDCKHILSKDAKNGKAFYQRALARGGMGRWRDAEADLKEVLKLQPGNESARKLMATVKAEVAKLPKLSARDAMDF</sequence>